<evidence type="ECO:0000256" key="1">
    <source>
        <dbReference type="SAM" id="Coils"/>
    </source>
</evidence>
<evidence type="ECO:0000313" key="2">
    <source>
        <dbReference type="EMBL" id="KAJ3569795.1"/>
    </source>
</evidence>
<protein>
    <submittedName>
        <fullName evidence="2">Uncharacterized protein</fullName>
    </submittedName>
</protein>
<sequence length="336" mass="39995">MSEDRVAETLKVVQEDDVVIFLWHPYYWSTPSASASKGDEGLSNFHTHEVRFPETQVFITFICIPTKDIELGLRNVALRVELLIEHLPSSCYQIHVFEWSTKGPWLLPRIYASNMEFFYGHIHRKGLAYQSEIFFLTTDWEDTAQSLEKKEKTEIVLRREFQEYCLLERLEDDSIEQCWEFIRRIAGRLDSRAQDESYLNIQTDTAHAKQEIENWRVNWLQREIDDLYAELDKTSAGRRMRRRLERASEDQSKYLAPILAQMDDAQLKEEERQRLEEKMEEEYALSRREFQRHFEFIWEIGIPIGPYLREFYKLTPPVSPSAIGMSPFVDKTYLKD</sequence>
<keyword evidence="3" id="KW-1185">Reference proteome</keyword>
<gene>
    <name evidence="2" type="ORF">NP233_g4823</name>
</gene>
<comment type="caution">
    <text evidence="2">The sequence shown here is derived from an EMBL/GenBank/DDBJ whole genome shotgun (WGS) entry which is preliminary data.</text>
</comment>
<dbReference type="Proteomes" id="UP001213000">
    <property type="component" value="Unassembled WGS sequence"/>
</dbReference>
<evidence type="ECO:0000313" key="3">
    <source>
        <dbReference type="Proteomes" id="UP001213000"/>
    </source>
</evidence>
<keyword evidence="1" id="KW-0175">Coiled coil</keyword>
<reference evidence="2" key="1">
    <citation type="submission" date="2022-07" db="EMBL/GenBank/DDBJ databases">
        <title>Genome Sequence of Leucocoprinus birnbaumii.</title>
        <authorList>
            <person name="Buettner E."/>
        </authorList>
    </citation>
    <scope>NUCLEOTIDE SEQUENCE</scope>
    <source>
        <strain evidence="2">VT141</strain>
    </source>
</reference>
<organism evidence="2 3">
    <name type="scientific">Leucocoprinus birnbaumii</name>
    <dbReference type="NCBI Taxonomy" id="56174"/>
    <lineage>
        <taxon>Eukaryota</taxon>
        <taxon>Fungi</taxon>
        <taxon>Dikarya</taxon>
        <taxon>Basidiomycota</taxon>
        <taxon>Agaricomycotina</taxon>
        <taxon>Agaricomycetes</taxon>
        <taxon>Agaricomycetidae</taxon>
        <taxon>Agaricales</taxon>
        <taxon>Agaricineae</taxon>
        <taxon>Agaricaceae</taxon>
        <taxon>Leucocoprinus</taxon>
    </lineage>
</organism>
<dbReference type="AlphaFoldDB" id="A0AAD5VUG3"/>
<feature type="coiled-coil region" evidence="1">
    <location>
        <begin position="258"/>
        <end position="285"/>
    </location>
</feature>
<accession>A0AAD5VUG3</accession>
<name>A0AAD5VUG3_9AGAR</name>
<dbReference type="EMBL" id="JANIEX010000270">
    <property type="protein sequence ID" value="KAJ3569795.1"/>
    <property type="molecule type" value="Genomic_DNA"/>
</dbReference>
<proteinExistence type="predicted"/>